<evidence type="ECO:0000313" key="3">
    <source>
        <dbReference type="Proteomes" id="UP000045706"/>
    </source>
</evidence>
<protein>
    <submittedName>
        <fullName evidence="2">Uncharacterized protein</fullName>
    </submittedName>
</protein>
<evidence type="ECO:0000313" key="2">
    <source>
        <dbReference type="EMBL" id="CRK46529.1"/>
    </source>
</evidence>
<feature type="region of interest" description="Disordered" evidence="1">
    <location>
        <begin position="1"/>
        <end position="63"/>
    </location>
</feature>
<evidence type="ECO:0000256" key="1">
    <source>
        <dbReference type="SAM" id="MobiDB-lite"/>
    </source>
</evidence>
<proteinExistence type="predicted"/>
<organism evidence="2 3">
    <name type="scientific">Verticillium longisporum</name>
    <name type="common">Verticillium dahliae var. longisporum</name>
    <dbReference type="NCBI Taxonomy" id="100787"/>
    <lineage>
        <taxon>Eukaryota</taxon>
        <taxon>Fungi</taxon>
        <taxon>Dikarya</taxon>
        <taxon>Ascomycota</taxon>
        <taxon>Pezizomycotina</taxon>
        <taxon>Sordariomycetes</taxon>
        <taxon>Hypocreomycetidae</taxon>
        <taxon>Glomerellales</taxon>
        <taxon>Plectosphaerellaceae</taxon>
        <taxon>Verticillium</taxon>
    </lineage>
</organism>
<dbReference type="Proteomes" id="UP000045706">
    <property type="component" value="Unassembled WGS sequence"/>
</dbReference>
<feature type="compositionally biased region" description="Basic and acidic residues" evidence="1">
    <location>
        <begin position="9"/>
        <end position="24"/>
    </location>
</feature>
<dbReference type="AlphaFoldDB" id="A0A0G4NJA2"/>
<name>A0A0G4NJA2_VERLO</name>
<sequence>WKQRRPRSRGTDWRGRRPLEESPFHRRGPQGQGPEARPLEHVPPQGPLQGVARLHQPRVRPHG</sequence>
<gene>
    <name evidence="2" type="ORF">BN1723_020053</name>
</gene>
<dbReference type="EMBL" id="CVQI01035776">
    <property type="protein sequence ID" value="CRK46529.1"/>
    <property type="molecule type" value="Genomic_DNA"/>
</dbReference>
<accession>A0A0G4NJA2</accession>
<feature type="non-terminal residue" evidence="2">
    <location>
        <position position="1"/>
    </location>
</feature>
<reference evidence="3" key="1">
    <citation type="submission" date="2015-05" db="EMBL/GenBank/DDBJ databases">
        <authorList>
            <person name="Fogelqvist Johan"/>
        </authorList>
    </citation>
    <scope>NUCLEOTIDE SEQUENCE [LARGE SCALE GENOMIC DNA]</scope>
</reference>